<dbReference type="RefSeq" id="WP_090972056.1">
    <property type="nucleotide sequence ID" value="NZ_FNRT01000002.1"/>
</dbReference>
<accession>A0A1H5AJ94</accession>
<gene>
    <name evidence="2" type="ORF">SAMN04489844_4385</name>
</gene>
<dbReference type="STRING" id="402596.SAMN04489844_4385"/>
<organism evidence="2 3">
    <name type="scientific">Nocardioides exalbidus</name>
    <dbReference type="NCBI Taxonomy" id="402596"/>
    <lineage>
        <taxon>Bacteria</taxon>
        <taxon>Bacillati</taxon>
        <taxon>Actinomycetota</taxon>
        <taxon>Actinomycetes</taxon>
        <taxon>Propionibacteriales</taxon>
        <taxon>Nocardioidaceae</taxon>
        <taxon>Nocardioides</taxon>
    </lineage>
</organism>
<proteinExistence type="predicted"/>
<keyword evidence="3" id="KW-1185">Reference proteome</keyword>
<evidence type="ECO:0000313" key="3">
    <source>
        <dbReference type="Proteomes" id="UP000198742"/>
    </source>
</evidence>
<protein>
    <submittedName>
        <fullName evidence="2">Uncharacterized protein</fullName>
    </submittedName>
</protein>
<reference evidence="3" key="1">
    <citation type="submission" date="2016-10" db="EMBL/GenBank/DDBJ databases">
        <authorList>
            <person name="Varghese N."/>
            <person name="Submissions S."/>
        </authorList>
    </citation>
    <scope>NUCLEOTIDE SEQUENCE [LARGE SCALE GENOMIC DNA]</scope>
    <source>
        <strain evidence="3">DSM 22017</strain>
    </source>
</reference>
<feature type="coiled-coil region" evidence="1">
    <location>
        <begin position="23"/>
        <end position="64"/>
    </location>
</feature>
<dbReference type="AlphaFoldDB" id="A0A1H5AJ94"/>
<sequence length="68" mass="7733">MAKALMGHVTNELRTTPAMSVENRRLRRRVEDLESMVLRLQADNDRLEAAAREMARETARAAQDLQPA</sequence>
<name>A0A1H5AJ94_9ACTN</name>
<dbReference type="EMBL" id="FNRT01000002">
    <property type="protein sequence ID" value="SED42387.1"/>
    <property type="molecule type" value="Genomic_DNA"/>
</dbReference>
<evidence type="ECO:0000313" key="2">
    <source>
        <dbReference type="EMBL" id="SED42387.1"/>
    </source>
</evidence>
<dbReference type="OrthoDB" id="3748689at2"/>
<dbReference type="Proteomes" id="UP000198742">
    <property type="component" value="Unassembled WGS sequence"/>
</dbReference>
<keyword evidence="1" id="KW-0175">Coiled coil</keyword>
<evidence type="ECO:0000256" key="1">
    <source>
        <dbReference type="SAM" id="Coils"/>
    </source>
</evidence>